<organism evidence="2 3">
    <name type="scientific">Nocardioides koreensis</name>
    <dbReference type="NCBI Taxonomy" id="433651"/>
    <lineage>
        <taxon>Bacteria</taxon>
        <taxon>Bacillati</taxon>
        <taxon>Actinomycetota</taxon>
        <taxon>Actinomycetes</taxon>
        <taxon>Propionibacteriales</taxon>
        <taxon>Nocardioidaceae</taxon>
        <taxon>Nocardioides</taxon>
    </lineage>
</organism>
<feature type="region of interest" description="Disordered" evidence="1">
    <location>
        <begin position="1"/>
        <end position="69"/>
    </location>
</feature>
<evidence type="ECO:0000313" key="3">
    <source>
        <dbReference type="Proteomes" id="UP001501771"/>
    </source>
</evidence>
<evidence type="ECO:0000313" key="2">
    <source>
        <dbReference type="EMBL" id="GAA2143761.1"/>
    </source>
</evidence>
<comment type="caution">
    <text evidence="2">The sequence shown here is derived from an EMBL/GenBank/DDBJ whole genome shotgun (WGS) entry which is preliminary data.</text>
</comment>
<protein>
    <submittedName>
        <fullName evidence="2">Uncharacterized protein</fullName>
    </submittedName>
</protein>
<gene>
    <name evidence="2" type="ORF">GCM10009844_16530</name>
</gene>
<evidence type="ECO:0000256" key="1">
    <source>
        <dbReference type="SAM" id="MobiDB-lite"/>
    </source>
</evidence>
<proteinExistence type="predicted"/>
<sequence length="85" mass="8978">MPQVGQRGLRDDQDPTTWVRPGGQSGVVEKDHAAGHTGAVRSPGSDGTAAPGQYGTSQEQRSQSHDAWKSELVSTLHHCATSILT</sequence>
<name>A0ABP5LBH7_9ACTN</name>
<reference evidence="3" key="1">
    <citation type="journal article" date="2019" name="Int. J. Syst. Evol. Microbiol.">
        <title>The Global Catalogue of Microorganisms (GCM) 10K type strain sequencing project: providing services to taxonomists for standard genome sequencing and annotation.</title>
        <authorList>
            <consortium name="The Broad Institute Genomics Platform"/>
            <consortium name="The Broad Institute Genome Sequencing Center for Infectious Disease"/>
            <person name="Wu L."/>
            <person name="Ma J."/>
        </authorList>
    </citation>
    <scope>NUCLEOTIDE SEQUENCE [LARGE SCALE GENOMIC DNA]</scope>
    <source>
        <strain evidence="3">JCM 16022</strain>
    </source>
</reference>
<keyword evidence="3" id="KW-1185">Reference proteome</keyword>
<dbReference type="Proteomes" id="UP001501771">
    <property type="component" value="Unassembled WGS sequence"/>
</dbReference>
<dbReference type="EMBL" id="BAAAQR010000004">
    <property type="protein sequence ID" value="GAA2143761.1"/>
    <property type="molecule type" value="Genomic_DNA"/>
</dbReference>
<accession>A0ABP5LBH7</accession>